<proteinExistence type="predicted"/>
<dbReference type="SUPFAM" id="SSF53448">
    <property type="entry name" value="Nucleotide-diphospho-sugar transferases"/>
    <property type="match status" value="1"/>
</dbReference>
<evidence type="ECO:0000313" key="2">
    <source>
        <dbReference type="Proteomes" id="UP000614490"/>
    </source>
</evidence>
<organism evidence="1 2">
    <name type="scientific">Halobacillus yeomjeoni</name>
    <dbReference type="NCBI Taxonomy" id="311194"/>
    <lineage>
        <taxon>Bacteria</taxon>
        <taxon>Bacillati</taxon>
        <taxon>Bacillota</taxon>
        <taxon>Bacilli</taxon>
        <taxon>Bacillales</taxon>
        <taxon>Bacillaceae</taxon>
        <taxon>Halobacillus</taxon>
    </lineage>
</organism>
<evidence type="ECO:0000313" key="1">
    <source>
        <dbReference type="EMBL" id="MBH0229035.1"/>
    </source>
</evidence>
<dbReference type="AlphaFoldDB" id="A0A931MU30"/>
<gene>
    <name evidence="1" type="ORF">H0267_02305</name>
</gene>
<dbReference type="Proteomes" id="UP000614490">
    <property type="component" value="Unassembled WGS sequence"/>
</dbReference>
<sequence length="80" mass="9088">MISVVACTKRADFIEHLIDSYSKQSLSDKELIIILNHSSLDKSKVREQLDDLCIPQQRSIMPTSGITEQLTILQEPETMI</sequence>
<reference evidence="1 2" key="1">
    <citation type="journal article" date="2005" name="Int. J. Syst. Evol. Microbiol.">
        <title>Halobacillus yeomjeoni sp. nov., isolated from a marine solar saltern in Korea.</title>
        <authorList>
            <person name="Yoon J.H."/>
            <person name="Kang S.J."/>
            <person name="Lee C.H."/>
            <person name="Oh H.W."/>
            <person name="Oh T.K."/>
        </authorList>
    </citation>
    <scope>NUCLEOTIDE SEQUENCE [LARGE SCALE GENOMIC DNA]</scope>
    <source>
        <strain evidence="1 2">KCTC 3957</strain>
    </source>
</reference>
<accession>A0A931MU30</accession>
<protein>
    <submittedName>
        <fullName evidence="1">Glycosyltransferase</fullName>
    </submittedName>
</protein>
<dbReference type="RefSeq" id="WP_197315669.1">
    <property type="nucleotide sequence ID" value="NZ_JADZSC010000001.1"/>
</dbReference>
<keyword evidence="2" id="KW-1185">Reference proteome</keyword>
<name>A0A931MU30_9BACI</name>
<comment type="caution">
    <text evidence="1">The sequence shown here is derived from an EMBL/GenBank/DDBJ whole genome shotgun (WGS) entry which is preliminary data.</text>
</comment>
<dbReference type="CDD" id="cd00761">
    <property type="entry name" value="Glyco_tranf_GTA_type"/>
    <property type="match status" value="1"/>
</dbReference>
<dbReference type="EMBL" id="JADZSC010000001">
    <property type="protein sequence ID" value="MBH0229035.1"/>
    <property type="molecule type" value="Genomic_DNA"/>
</dbReference>
<dbReference type="InterPro" id="IPR029044">
    <property type="entry name" value="Nucleotide-diphossugar_trans"/>
</dbReference>